<feature type="compositionally biased region" description="Low complexity" evidence="3">
    <location>
        <begin position="644"/>
        <end position="653"/>
    </location>
</feature>
<protein>
    <submittedName>
        <fullName evidence="4">HCP-like protein</fullName>
    </submittedName>
</protein>
<keyword evidence="5" id="KW-1185">Reference proteome</keyword>
<dbReference type="AlphaFoldDB" id="A0A9Q5N5T8"/>
<organism evidence="4 5">
    <name type="scientific">Sanghuangporus baumii</name>
    <name type="common">Phellinus baumii</name>
    <dbReference type="NCBI Taxonomy" id="108892"/>
    <lineage>
        <taxon>Eukaryota</taxon>
        <taxon>Fungi</taxon>
        <taxon>Dikarya</taxon>
        <taxon>Basidiomycota</taxon>
        <taxon>Agaricomycotina</taxon>
        <taxon>Agaricomycetes</taxon>
        <taxon>Hymenochaetales</taxon>
        <taxon>Hymenochaetaceae</taxon>
        <taxon>Sanghuangporus</taxon>
    </lineage>
</organism>
<feature type="region of interest" description="Disordered" evidence="3">
    <location>
        <begin position="600"/>
        <end position="730"/>
    </location>
</feature>
<dbReference type="Proteomes" id="UP000757232">
    <property type="component" value="Unassembled WGS sequence"/>
</dbReference>
<dbReference type="PANTHER" id="PTHR46430">
    <property type="entry name" value="PROTEIN SKT5-RELATED"/>
    <property type="match status" value="1"/>
</dbReference>
<dbReference type="Pfam" id="PF08238">
    <property type="entry name" value="Sel1"/>
    <property type="match status" value="5"/>
</dbReference>
<dbReference type="InterPro" id="IPR019734">
    <property type="entry name" value="TPR_rpt"/>
</dbReference>
<keyword evidence="1" id="KW-0677">Repeat</keyword>
<name>A0A9Q5N5T8_SANBA</name>
<dbReference type="InterPro" id="IPR051726">
    <property type="entry name" value="Chitin_Synth_Reg"/>
</dbReference>
<feature type="compositionally biased region" description="Low complexity" evidence="3">
    <location>
        <begin position="47"/>
        <end position="62"/>
    </location>
</feature>
<dbReference type="InterPro" id="IPR006597">
    <property type="entry name" value="Sel1-like"/>
</dbReference>
<dbReference type="PANTHER" id="PTHR46430:SF2">
    <property type="entry name" value="CHITIN SYNTHASE REGULATORY FACTOR 4"/>
    <property type="match status" value="1"/>
</dbReference>
<dbReference type="EMBL" id="LNZH02000172">
    <property type="protein sequence ID" value="OCB88742.1"/>
    <property type="molecule type" value="Genomic_DNA"/>
</dbReference>
<feature type="compositionally biased region" description="Polar residues" evidence="3">
    <location>
        <begin position="1"/>
        <end position="13"/>
    </location>
</feature>
<feature type="region of interest" description="Disordered" evidence="3">
    <location>
        <begin position="1"/>
        <end position="62"/>
    </location>
</feature>
<evidence type="ECO:0000256" key="3">
    <source>
        <dbReference type="SAM" id="MobiDB-lite"/>
    </source>
</evidence>
<dbReference type="PROSITE" id="PS50005">
    <property type="entry name" value="TPR"/>
    <property type="match status" value="1"/>
</dbReference>
<feature type="repeat" description="TPR" evidence="2">
    <location>
        <begin position="258"/>
        <end position="291"/>
    </location>
</feature>
<evidence type="ECO:0000313" key="5">
    <source>
        <dbReference type="Proteomes" id="UP000757232"/>
    </source>
</evidence>
<sequence>MMITSQSQSQQPLTEAPARPRPLPMPNCDPRRGVLASGGADSAPTRSPFSEASSSSSSASFTSTSINMQTAGKTDDFLGQSVLGLSLRSSPPQRERELSFTRASSGSPLARNGQTAQGVPAPGLVAPLPTTSSLQDDAVTVRTSDASPEKQVNWIRDVLFLVNRSCSSPSAAVSADTQIGALNMDDPALEQLVNCAIDLLLTLVPSVPPAGSKLAPPIAEALYHRASLTQSGAFPAHIPENPRKAFRAFETSARAGHYAAWFKLGRCYEAFDDFRRAKECFERGVKYDDVSCLYRMGMAHLMGQLGLEASPAVAVPLLFRAAERAIVAIPQPAYVYGSLLLGDFAHTSAMLPSSLFASYIPSGSDIEQEAQRFLERAAYLHFTPAQYKLGYYFEFARPPYAYDPLLSVQYYTLASDAEPEACMALSKWFLCGAEGFFEKDELLARTFAERAARAGLPSAEFAMGYYWEIGIGSQKDLQRAKKWYEKASAHGNTDAADRLTSLAQDEQLSLSRQDHDRLAEQTLVRRRTQAKQRSDLAGSIRRTGQREDAAHVVELVRKASKIQPRTERVGRAAKKSMGLDNSAGPETVANTAAELPYGWRRNSSGLKDIDESPRRHGRDSTSNSATLAPPAQFPERKRYSLVDPGPSSRSSSPLPQPQFSEGTQTPPRRYASPSPAPTSRTGSEVGSSIFSSAPTTSSSSSSSSSSSFPPVDNTPPSENPRPQRVRYSTFAEMGIQSTKLEEKDCIIM</sequence>
<proteinExistence type="predicted"/>
<feature type="region of interest" description="Disordered" evidence="3">
    <location>
        <begin position="526"/>
        <end position="546"/>
    </location>
</feature>
<feature type="region of interest" description="Disordered" evidence="3">
    <location>
        <begin position="86"/>
        <end position="120"/>
    </location>
</feature>
<dbReference type="SMART" id="SM00671">
    <property type="entry name" value="SEL1"/>
    <property type="match status" value="6"/>
</dbReference>
<dbReference type="OrthoDB" id="272077at2759"/>
<feature type="compositionally biased region" description="Polar residues" evidence="3">
    <location>
        <begin position="101"/>
        <end position="117"/>
    </location>
</feature>
<reference evidence="4" key="1">
    <citation type="submission" date="2016-06" db="EMBL/GenBank/DDBJ databases">
        <title>Draft Genome sequence of the fungus Inonotus baumii.</title>
        <authorList>
            <person name="Zhu H."/>
            <person name="Lin W."/>
        </authorList>
    </citation>
    <scope>NUCLEOTIDE SEQUENCE</scope>
    <source>
        <strain evidence="4">821</strain>
    </source>
</reference>
<evidence type="ECO:0000256" key="1">
    <source>
        <dbReference type="ARBA" id="ARBA00022737"/>
    </source>
</evidence>
<evidence type="ECO:0000313" key="4">
    <source>
        <dbReference type="EMBL" id="OCB88742.1"/>
    </source>
</evidence>
<comment type="caution">
    <text evidence="4">The sequence shown here is derived from an EMBL/GenBank/DDBJ whole genome shotgun (WGS) entry which is preliminary data.</text>
</comment>
<evidence type="ECO:0000256" key="2">
    <source>
        <dbReference type="PROSITE-ProRule" id="PRU00339"/>
    </source>
</evidence>
<feature type="compositionally biased region" description="Low complexity" evidence="3">
    <location>
        <begin position="665"/>
        <end position="709"/>
    </location>
</feature>
<accession>A0A9Q5N5T8</accession>
<dbReference type="InterPro" id="IPR011990">
    <property type="entry name" value="TPR-like_helical_dom_sf"/>
</dbReference>
<dbReference type="Gene3D" id="1.25.40.10">
    <property type="entry name" value="Tetratricopeptide repeat domain"/>
    <property type="match status" value="2"/>
</dbReference>
<gene>
    <name evidence="4" type="ORF">A7U60_g4124</name>
</gene>
<keyword evidence="2" id="KW-0802">TPR repeat</keyword>
<dbReference type="SUPFAM" id="SSF81901">
    <property type="entry name" value="HCP-like"/>
    <property type="match status" value="2"/>
</dbReference>
<feature type="region of interest" description="Disordered" evidence="3">
    <location>
        <begin position="564"/>
        <end position="588"/>
    </location>
</feature>